<protein>
    <submittedName>
        <fullName evidence="2">Nuclear transport factor 2 family protein</fullName>
    </submittedName>
</protein>
<dbReference type="AlphaFoldDB" id="A0A4Q4J5S3"/>
<dbReference type="InterPro" id="IPR032710">
    <property type="entry name" value="NTF2-like_dom_sf"/>
</dbReference>
<proteinExistence type="predicted"/>
<reference evidence="2 3" key="1">
    <citation type="submission" date="2019-02" db="EMBL/GenBank/DDBJ databases">
        <authorList>
            <person name="Feng G."/>
        </authorList>
    </citation>
    <scope>NUCLEOTIDE SEQUENCE [LARGE SCALE GENOMIC DNA]</scope>
    <source>
        <strain evidence="2 3">DSM 26779</strain>
    </source>
</reference>
<accession>A0A4Q4J5S3</accession>
<evidence type="ECO:0000313" key="2">
    <source>
        <dbReference type="EMBL" id="RYM01576.1"/>
    </source>
</evidence>
<dbReference type="Pfam" id="PF13577">
    <property type="entry name" value="SnoaL_4"/>
    <property type="match status" value="1"/>
</dbReference>
<dbReference type="Proteomes" id="UP000292734">
    <property type="component" value="Unassembled WGS sequence"/>
</dbReference>
<dbReference type="Gene3D" id="3.10.450.50">
    <property type="match status" value="1"/>
</dbReference>
<sequence length="162" mass="18153">MIDRATEDQIKWLVDQAEIQKLISAYTNCLDDRDFSAWQDLFADEGGYGAPPNRLAKHLLAKGSEELLSSYEKTHHFLGLPAIAIDGDEARARCPGITHHVTVQAHPSQSRTVGGWLRFTFRRTESGWRIVDAFPEVAWTEGEDYFAGATRIVEHLASAQRG</sequence>
<dbReference type="EMBL" id="SEOM01000004">
    <property type="protein sequence ID" value="RYM01576.1"/>
    <property type="molecule type" value="Genomic_DNA"/>
</dbReference>
<dbReference type="RefSeq" id="WP_129965531.1">
    <property type="nucleotide sequence ID" value="NZ_JACBZE010000005.1"/>
</dbReference>
<gene>
    <name evidence="2" type="ORF">EWH08_12950</name>
</gene>
<comment type="caution">
    <text evidence="2">The sequence shown here is derived from an EMBL/GenBank/DDBJ whole genome shotgun (WGS) entry which is preliminary data.</text>
</comment>
<feature type="domain" description="SnoaL-like" evidence="1">
    <location>
        <begin position="15"/>
        <end position="131"/>
    </location>
</feature>
<evidence type="ECO:0000259" key="1">
    <source>
        <dbReference type="Pfam" id="PF13577"/>
    </source>
</evidence>
<name>A0A4Q4J5S3_9SPHN</name>
<dbReference type="InterPro" id="IPR037401">
    <property type="entry name" value="SnoaL-like"/>
</dbReference>
<dbReference type="SUPFAM" id="SSF54427">
    <property type="entry name" value="NTF2-like"/>
    <property type="match status" value="1"/>
</dbReference>
<evidence type="ECO:0000313" key="3">
    <source>
        <dbReference type="Proteomes" id="UP000292734"/>
    </source>
</evidence>
<organism evidence="2 3">
    <name type="scientific">Sphingobium indicum</name>
    <dbReference type="NCBI Taxonomy" id="332055"/>
    <lineage>
        <taxon>Bacteria</taxon>
        <taxon>Pseudomonadati</taxon>
        <taxon>Pseudomonadota</taxon>
        <taxon>Alphaproteobacteria</taxon>
        <taxon>Sphingomonadales</taxon>
        <taxon>Sphingomonadaceae</taxon>
        <taxon>Sphingobium</taxon>
    </lineage>
</organism>